<keyword evidence="3" id="KW-0862">Zinc</keyword>
<evidence type="ECO:0000256" key="3">
    <source>
        <dbReference type="ARBA" id="ARBA00022833"/>
    </source>
</evidence>
<name>A0ABQ0TZ78_9GAMM</name>
<dbReference type="SUPFAM" id="SSF51316">
    <property type="entry name" value="Mss4-like"/>
    <property type="match status" value="1"/>
</dbReference>
<dbReference type="EMBL" id="BJUS01000001">
    <property type="protein sequence ID" value="GEK71534.1"/>
    <property type="molecule type" value="Genomic_DNA"/>
</dbReference>
<evidence type="ECO:0000256" key="1">
    <source>
        <dbReference type="ARBA" id="ARBA00005495"/>
    </source>
</evidence>
<protein>
    <recommendedName>
        <fullName evidence="5">CENP-V/GFA domain-containing protein</fullName>
    </recommendedName>
</protein>
<accession>A0ABQ0TZ78</accession>
<dbReference type="Pfam" id="PF04828">
    <property type="entry name" value="GFA"/>
    <property type="match status" value="1"/>
</dbReference>
<gene>
    <name evidence="6" type="ORF">HHA04nite_00780</name>
</gene>
<sequence length="132" mass="14948">MQGSCLCGVVTYEVDRLDMPIAHCHCRTCQKAHAAAFATTAGVERRHFRWTAGEETRSHFVSSPGKRRWFCSACGTHLMAERTGQPHVILRVATLDEDPGERPAQHTWRSHDVPWLAYDDDRPSHDAWPPGR</sequence>
<keyword evidence="7" id="KW-1185">Reference proteome</keyword>
<dbReference type="PANTHER" id="PTHR33337:SF40">
    <property type="entry name" value="CENP-V_GFA DOMAIN-CONTAINING PROTEIN-RELATED"/>
    <property type="match status" value="1"/>
</dbReference>
<evidence type="ECO:0000259" key="5">
    <source>
        <dbReference type="PROSITE" id="PS51891"/>
    </source>
</evidence>
<comment type="similarity">
    <text evidence="1">Belongs to the Gfa family.</text>
</comment>
<organism evidence="6 7">
    <name type="scientific">Halomonas halophila</name>
    <dbReference type="NCBI Taxonomy" id="29573"/>
    <lineage>
        <taxon>Bacteria</taxon>
        <taxon>Pseudomonadati</taxon>
        <taxon>Pseudomonadota</taxon>
        <taxon>Gammaproteobacteria</taxon>
        <taxon>Oceanospirillales</taxon>
        <taxon>Halomonadaceae</taxon>
        <taxon>Halomonas</taxon>
    </lineage>
</organism>
<reference evidence="6 7" key="1">
    <citation type="submission" date="2019-07" db="EMBL/GenBank/DDBJ databases">
        <title>Whole genome shotgun sequence of Halomonas halophila NBRC 102604.</title>
        <authorList>
            <person name="Hosoyama A."/>
            <person name="Uohara A."/>
            <person name="Ohji S."/>
            <person name="Ichikawa N."/>
        </authorList>
    </citation>
    <scope>NUCLEOTIDE SEQUENCE [LARGE SCALE GENOMIC DNA]</scope>
    <source>
        <strain evidence="6 7">NBRC 102604</strain>
    </source>
</reference>
<comment type="caution">
    <text evidence="6">The sequence shown here is derived from an EMBL/GenBank/DDBJ whole genome shotgun (WGS) entry which is preliminary data.</text>
</comment>
<dbReference type="Gene3D" id="3.90.1590.10">
    <property type="entry name" value="glutathione-dependent formaldehyde- activating enzyme (gfa)"/>
    <property type="match status" value="1"/>
</dbReference>
<evidence type="ECO:0000313" key="7">
    <source>
        <dbReference type="Proteomes" id="UP000321121"/>
    </source>
</evidence>
<keyword evidence="2" id="KW-0479">Metal-binding</keyword>
<evidence type="ECO:0000256" key="2">
    <source>
        <dbReference type="ARBA" id="ARBA00022723"/>
    </source>
</evidence>
<evidence type="ECO:0000313" key="6">
    <source>
        <dbReference type="EMBL" id="GEK71534.1"/>
    </source>
</evidence>
<dbReference type="InterPro" id="IPR011057">
    <property type="entry name" value="Mss4-like_sf"/>
</dbReference>
<dbReference type="RefSeq" id="WP_146907200.1">
    <property type="nucleotide sequence ID" value="NZ_BJUS01000001.1"/>
</dbReference>
<evidence type="ECO:0000256" key="4">
    <source>
        <dbReference type="ARBA" id="ARBA00023239"/>
    </source>
</evidence>
<proteinExistence type="inferred from homology"/>
<feature type="domain" description="CENP-V/GFA" evidence="5">
    <location>
        <begin position="1"/>
        <end position="119"/>
    </location>
</feature>
<dbReference type="PANTHER" id="PTHR33337">
    <property type="entry name" value="GFA DOMAIN-CONTAINING PROTEIN"/>
    <property type="match status" value="1"/>
</dbReference>
<keyword evidence="4" id="KW-0456">Lyase</keyword>
<dbReference type="PROSITE" id="PS51891">
    <property type="entry name" value="CENP_V_GFA"/>
    <property type="match status" value="1"/>
</dbReference>
<dbReference type="Proteomes" id="UP000321121">
    <property type="component" value="Unassembled WGS sequence"/>
</dbReference>
<dbReference type="InterPro" id="IPR006913">
    <property type="entry name" value="CENP-V/GFA"/>
</dbReference>